<accession>A0A919RID3</accession>
<gene>
    <name evidence="2" type="ORF">Ssi02_27620</name>
</gene>
<dbReference type="InterPro" id="IPR036388">
    <property type="entry name" value="WH-like_DNA-bd_sf"/>
</dbReference>
<name>A0A919RID3_9ACTN</name>
<proteinExistence type="predicted"/>
<dbReference type="Proteomes" id="UP000606172">
    <property type="component" value="Unassembled WGS sequence"/>
</dbReference>
<sequence>MHAYHAGMEEIYHVTDPRTLKAVSHPLRVRMLGLLRAEGPATASELGRLVGESSGATSYHLRELAKYGFIEDDPGPRVGRERRWRAVHRYTSWSVAELGETPEGRAAVRAMRGRQLEGLVRDFEVWREGVEEAGALWDEALGMSDSVVELSAEGVRRLGERLWEVLGEVIAEDVEKKARGETKQVGVYLAFLPYSGAEGEGR</sequence>
<protein>
    <recommendedName>
        <fullName evidence="1">HTH arsR-type domain-containing protein</fullName>
    </recommendedName>
</protein>
<dbReference type="InterPro" id="IPR036390">
    <property type="entry name" value="WH_DNA-bd_sf"/>
</dbReference>
<reference evidence="2" key="1">
    <citation type="submission" date="2021-01" db="EMBL/GenBank/DDBJ databases">
        <title>Whole genome shotgun sequence of Sinosporangium siamense NBRC 109515.</title>
        <authorList>
            <person name="Komaki H."/>
            <person name="Tamura T."/>
        </authorList>
    </citation>
    <scope>NUCLEOTIDE SEQUENCE</scope>
    <source>
        <strain evidence="2">NBRC 109515</strain>
    </source>
</reference>
<dbReference type="SMART" id="SM00418">
    <property type="entry name" value="HTH_ARSR"/>
    <property type="match status" value="1"/>
</dbReference>
<evidence type="ECO:0000259" key="1">
    <source>
        <dbReference type="SMART" id="SM00418"/>
    </source>
</evidence>
<dbReference type="SUPFAM" id="SSF46785">
    <property type="entry name" value="Winged helix' DNA-binding domain"/>
    <property type="match status" value="1"/>
</dbReference>
<dbReference type="Pfam" id="PF12840">
    <property type="entry name" value="HTH_20"/>
    <property type="match status" value="1"/>
</dbReference>
<dbReference type="AlphaFoldDB" id="A0A919RID3"/>
<dbReference type="CDD" id="cd00090">
    <property type="entry name" value="HTH_ARSR"/>
    <property type="match status" value="1"/>
</dbReference>
<dbReference type="Gene3D" id="1.10.10.10">
    <property type="entry name" value="Winged helix-like DNA-binding domain superfamily/Winged helix DNA-binding domain"/>
    <property type="match status" value="1"/>
</dbReference>
<dbReference type="EMBL" id="BOOW01000018">
    <property type="protein sequence ID" value="GII92531.1"/>
    <property type="molecule type" value="Genomic_DNA"/>
</dbReference>
<dbReference type="GO" id="GO:0003700">
    <property type="term" value="F:DNA-binding transcription factor activity"/>
    <property type="evidence" value="ECO:0007669"/>
    <property type="project" value="InterPro"/>
</dbReference>
<feature type="domain" description="HTH arsR-type" evidence="1">
    <location>
        <begin position="18"/>
        <end position="98"/>
    </location>
</feature>
<evidence type="ECO:0000313" key="3">
    <source>
        <dbReference type="Proteomes" id="UP000606172"/>
    </source>
</evidence>
<dbReference type="InterPro" id="IPR001845">
    <property type="entry name" value="HTH_ArsR_DNA-bd_dom"/>
</dbReference>
<organism evidence="2 3">
    <name type="scientific">Sinosporangium siamense</name>
    <dbReference type="NCBI Taxonomy" id="1367973"/>
    <lineage>
        <taxon>Bacteria</taxon>
        <taxon>Bacillati</taxon>
        <taxon>Actinomycetota</taxon>
        <taxon>Actinomycetes</taxon>
        <taxon>Streptosporangiales</taxon>
        <taxon>Streptosporangiaceae</taxon>
        <taxon>Sinosporangium</taxon>
    </lineage>
</organism>
<keyword evidence="3" id="KW-1185">Reference proteome</keyword>
<evidence type="ECO:0000313" key="2">
    <source>
        <dbReference type="EMBL" id="GII92531.1"/>
    </source>
</evidence>
<dbReference type="InterPro" id="IPR011991">
    <property type="entry name" value="ArsR-like_HTH"/>
</dbReference>
<comment type="caution">
    <text evidence="2">The sequence shown here is derived from an EMBL/GenBank/DDBJ whole genome shotgun (WGS) entry which is preliminary data.</text>
</comment>